<gene>
    <name evidence="2" type="ORF">SKAU_G00290010</name>
</gene>
<evidence type="ECO:0000313" key="3">
    <source>
        <dbReference type="Proteomes" id="UP001152622"/>
    </source>
</evidence>
<reference evidence="2" key="1">
    <citation type="journal article" date="2023" name="Science">
        <title>Genome structures resolve the early diversification of teleost fishes.</title>
        <authorList>
            <person name="Parey E."/>
            <person name="Louis A."/>
            <person name="Montfort J."/>
            <person name="Bouchez O."/>
            <person name="Roques C."/>
            <person name="Iampietro C."/>
            <person name="Lluch J."/>
            <person name="Castinel A."/>
            <person name="Donnadieu C."/>
            <person name="Desvignes T."/>
            <person name="Floi Bucao C."/>
            <person name="Jouanno E."/>
            <person name="Wen M."/>
            <person name="Mejri S."/>
            <person name="Dirks R."/>
            <person name="Jansen H."/>
            <person name="Henkel C."/>
            <person name="Chen W.J."/>
            <person name="Zahm M."/>
            <person name="Cabau C."/>
            <person name="Klopp C."/>
            <person name="Thompson A.W."/>
            <person name="Robinson-Rechavi M."/>
            <person name="Braasch I."/>
            <person name="Lecointre G."/>
            <person name="Bobe J."/>
            <person name="Postlethwait J.H."/>
            <person name="Berthelot C."/>
            <person name="Roest Crollius H."/>
            <person name="Guiguen Y."/>
        </authorList>
    </citation>
    <scope>NUCLEOTIDE SEQUENCE</scope>
    <source>
        <strain evidence="2">WJC10195</strain>
    </source>
</reference>
<keyword evidence="1" id="KW-0472">Membrane</keyword>
<keyword evidence="1" id="KW-0812">Transmembrane</keyword>
<evidence type="ECO:0000313" key="2">
    <source>
        <dbReference type="EMBL" id="KAJ8344808.1"/>
    </source>
</evidence>
<feature type="transmembrane region" description="Helical" evidence="1">
    <location>
        <begin position="30"/>
        <end position="58"/>
    </location>
</feature>
<dbReference type="EMBL" id="JAINUF010000012">
    <property type="protein sequence ID" value="KAJ8344808.1"/>
    <property type="molecule type" value="Genomic_DNA"/>
</dbReference>
<keyword evidence="1" id="KW-1133">Transmembrane helix</keyword>
<comment type="caution">
    <text evidence="2">The sequence shown here is derived from an EMBL/GenBank/DDBJ whole genome shotgun (WGS) entry which is preliminary data.</text>
</comment>
<organism evidence="2 3">
    <name type="scientific">Synaphobranchus kaupii</name>
    <name type="common">Kaup's arrowtooth eel</name>
    <dbReference type="NCBI Taxonomy" id="118154"/>
    <lineage>
        <taxon>Eukaryota</taxon>
        <taxon>Metazoa</taxon>
        <taxon>Chordata</taxon>
        <taxon>Craniata</taxon>
        <taxon>Vertebrata</taxon>
        <taxon>Euteleostomi</taxon>
        <taxon>Actinopterygii</taxon>
        <taxon>Neopterygii</taxon>
        <taxon>Teleostei</taxon>
        <taxon>Anguilliformes</taxon>
        <taxon>Synaphobranchidae</taxon>
        <taxon>Synaphobranchus</taxon>
    </lineage>
</organism>
<dbReference type="Proteomes" id="UP001152622">
    <property type="component" value="Chromosome 12"/>
</dbReference>
<sequence length="76" mass="8572">MQCQTRQHKAGWCREQRRNYAGSRVGGRLLFVWIGGTLVAVDVLLFLITPLLVTVLSAARGFYSESLKDSAHRKHT</sequence>
<proteinExistence type="predicted"/>
<protein>
    <submittedName>
        <fullName evidence="2">Uncharacterized protein</fullName>
    </submittedName>
</protein>
<accession>A0A9Q1ETM9</accession>
<dbReference type="AlphaFoldDB" id="A0A9Q1ETM9"/>
<evidence type="ECO:0000256" key="1">
    <source>
        <dbReference type="SAM" id="Phobius"/>
    </source>
</evidence>
<name>A0A9Q1ETM9_SYNKA</name>
<keyword evidence="3" id="KW-1185">Reference proteome</keyword>